<sequence length="166" mass="18343">MTLSLLSPSPSALCFVGSTSNSSSADFTGHFRKLWTSRSRTGSALPVLTRASSEKDDDKPAFNPFGFVTDNPSSRSAIQMPESPAEDGNVGQMLYRIEDKGKEYGSYVKSGKFRWFVRETGSPESRRGTVIFLHGAPTQSYSYRVVMSQVLILILDFTTFGVRNFC</sequence>
<dbReference type="Gene3D" id="3.40.50.1820">
    <property type="entry name" value="alpha/beta hydrolase"/>
    <property type="match status" value="1"/>
</dbReference>
<accession>A0A1S4AGZ2</accession>
<proteinExistence type="predicted"/>
<dbReference type="KEGG" id="nta:107797586"/>
<dbReference type="PANTHER" id="PTHR43194:SF2">
    <property type="entry name" value="PEROXISOMAL MEMBRANE PROTEIN LPX1"/>
    <property type="match status" value="1"/>
</dbReference>
<dbReference type="InterPro" id="IPR050228">
    <property type="entry name" value="Carboxylesterase_BioH"/>
</dbReference>
<evidence type="ECO:0000256" key="1">
    <source>
        <dbReference type="SAM" id="MobiDB-lite"/>
    </source>
</evidence>
<dbReference type="RefSeq" id="XP_016475970.1">
    <property type="nucleotide sequence ID" value="XM_016620484.1"/>
</dbReference>
<dbReference type="SUPFAM" id="SSF53474">
    <property type="entry name" value="alpha/beta-Hydrolases"/>
    <property type="match status" value="1"/>
</dbReference>
<reference evidence="2" key="1">
    <citation type="submission" date="2025-08" db="UniProtKB">
        <authorList>
            <consortium name="RefSeq"/>
        </authorList>
    </citation>
    <scope>IDENTIFICATION</scope>
</reference>
<dbReference type="PANTHER" id="PTHR43194">
    <property type="entry name" value="HYDROLASE ALPHA/BETA FOLD FAMILY"/>
    <property type="match status" value="1"/>
</dbReference>
<dbReference type="InterPro" id="IPR029058">
    <property type="entry name" value="AB_hydrolase_fold"/>
</dbReference>
<dbReference type="STRING" id="4097.A0A1S4AGZ2"/>
<gene>
    <name evidence="2" type="primary">LOC107797586</name>
</gene>
<feature type="region of interest" description="Disordered" evidence="1">
    <location>
        <begin position="49"/>
        <end position="88"/>
    </location>
</feature>
<name>A0A1S4AGZ2_TOBAC</name>
<dbReference type="AlphaFoldDB" id="A0A1S4AGZ2"/>
<dbReference type="PaxDb" id="4097-A0A1S4AGZ2"/>
<organism evidence="2">
    <name type="scientific">Nicotiana tabacum</name>
    <name type="common">Common tobacco</name>
    <dbReference type="NCBI Taxonomy" id="4097"/>
    <lineage>
        <taxon>Eukaryota</taxon>
        <taxon>Viridiplantae</taxon>
        <taxon>Streptophyta</taxon>
        <taxon>Embryophyta</taxon>
        <taxon>Tracheophyta</taxon>
        <taxon>Spermatophyta</taxon>
        <taxon>Magnoliopsida</taxon>
        <taxon>eudicotyledons</taxon>
        <taxon>Gunneridae</taxon>
        <taxon>Pentapetalae</taxon>
        <taxon>asterids</taxon>
        <taxon>lamiids</taxon>
        <taxon>Solanales</taxon>
        <taxon>Solanaceae</taxon>
        <taxon>Nicotianoideae</taxon>
        <taxon>Nicotianeae</taxon>
        <taxon>Nicotiana</taxon>
    </lineage>
</organism>
<dbReference type="OrthoDB" id="6431331at2759"/>
<evidence type="ECO:0000313" key="2">
    <source>
        <dbReference type="RefSeq" id="XP_016475970.1"/>
    </source>
</evidence>
<protein>
    <submittedName>
        <fullName evidence="2">Uncharacterized protein</fullName>
    </submittedName>
</protein>